<dbReference type="InterPro" id="IPR001841">
    <property type="entry name" value="Znf_RING"/>
</dbReference>
<sequence length="522" mass="58379">MLGNTYVDDIQNAVLLFSNPAWSGDPTIPSTIIKNITALSSDIAYSATIGDNITILTSKYASTENGIIQGLLYVPYLDEDDPCLEIEPNYVPNSAVRQADLPPSDYNLIALVPWYDPNCTKSYLASVSSDPIRAFLTYVPNNKSDRPPGVEDRQWDLHDHGDWRSTSKFPVYAISGAAGGAMMTELSLYSGNVSSVPYGDNITALYSPGANDYVRIWSEIYVATPNTLPTIWVFICVCIGVLLIFVALVSCLMHYTQHRRRVSLQQRVMSGEVNLEAMNIKRVRVPIEHVEKFPLFTYNYEPKSTNPPTSPISSGLPELVRNRDDGEGADQSRPLSEKAVSPSQAARSTITGLTINSVSTDYQPRCMICEEDFENRITIIRELSCGHIYHPECIDEFLSENSSLCPQCKASMLPKGYCPEITNAMVRRERALRRLRGSITVEDAEMESRPSRWRGNLRKKKLFRPSNSAANAVLEIPSRHSPTAETRLRMRDLAGVESSDGQSWDGRPRWKKITKTMFPGFR</sequence>
<dbReference type="Gene3D" id="3.30.40.10">
    <property type="entry name" value="Zinc/RING finger domain, C3HC4 (zinc finger)"/>
    <property type="match status" value="1"/>
</dbReference>
<dbReference type="InterPro" id="IPR051834">
    <property type="entry name" value="RING_finger_E3_ligase"/>
</dbReference>
<protein>
    <recommendedName>
        <fullName evidence="7">RING-type domain-containing protein</fullName>
    </recommendedName>
</protein>
<reference evidence="8" key="1">
    <citation type="journal article" date="2020" name="Phytopathology">
        <title>Genome sequence of the chestnut blight fungus Cryphonectria parasitica EP155: A fundamental resource for an archetypical invasive plant pathogen.</title>
        <authorList>
            <person name="Crouch J.A."/>
            <person name="Dawe A."/>
            <person name="Aerts A."/>
            <person name="Barry K."/>
            <person name="Churchill A.C.L."/>
            <person name="Grimwood J."/>
            <person name="Hillman B."/>
            <person name="Milgroom M.G."/>
            <person name="Pangilinan J."/>
            <person name="Smith M."/>
            <person name="Salamov A."/>
            <person name="Schmutz J."/>
            <person name="Yadav J."/>
            <person name="Grigoriev I.V."/>
            <person name="Nuss D."/>
        </authorList>
    </citation>
    <scope>NUCLEOTIDE SEQUENCE</scope>
    <source>
        <strain evidence="8">EP155</strain>
    </source>
</reference>
<dbReference type="GO" id="GO:0061630">
    <property type="term" value="F:ubiquitin protein ligase activity"/>
    <property type="evidence" value="ECO:0007669"/>
    <property type="project" value="TreeGrafter"/>
</dbReference>
<feature type="transmembrane region" description="Helical" evidence="6">
    <location>
        <begin position="231"/>
        <end position="255"/>
    </location>
</feature>
<dbReference type="Proteomes" id="UP000803844">
    <property type="component" value="Unassembled WGS sequence"/>
</dbReference>
<name>A0A9P5CNV2_CRYP1</name>
<accession>A0A9P5CNV2</accession>
<keyword evidence="6" id="KW-1133">Transmembrane helix</keyword>
<evidence type="ECO:0000259" key="7">
    <source>
        <dbReference type="PROSITE" id="PS50089"/>
    </source>
</evidence>
<evidence type="ECO:0000256" key="3">
    <source>
        <dbReference type="ARBA" id="ARBA00022833"/>
    </source>
</evidence>
<dbReference type="SUPFAM" id="SSF57850">
    <property type="entry name" value="RING/U-box"/>
    <property type="match status" value="1"/>
</dbReference>
<proteinExistence type="predicted"/>
<dbReference type="PANTHER" id="PTHR45931:SF3">
    <property type="entry name" value="RING ZINC FINGER-CONTAINING PROTEIN"/>
    <property type="match status" value="1"/>
</dbReference>
<gene>
    <name evidence="8" type="ORF">M406DRAFT_91260</name>
</gene>
<evidence type="ECO:0000313" key="8">
    <source>
        <dbReference type="EMBL" id="KAF3764717.1"/>
    </source>
</evidence>
<dbReference type="AlphaFoldDB" id="A0A9P5CNV2"/>
<dbReference type="EMBL" id="MU032348">
    <property type="protein sequence ID" value="KAF3764717.1"/>
    <property type="molecule type" value="Genomic_DNA"/>
</dbReference>
<keyword evidence="3" id="KW-0862">Zinc</keyword>
<dbReference type="OrthoDB" id="21204at2759"/>
<dbReference type="GeneID" id="63843327"/>
<dbReference type="InterPro" id="IPR013083">
    <property type="entry name" value="Znf_RING/FYVE/PHD"/>
</dbReference>
<dbReference type="PROSITE" id="PS50089">
    <property type="entry name" value="ZF_RING_2"/>
    <property type="match status" value="1"/>
</dbReference>
<keyword evidence="9" id="KW-1185">Reference proteome</keyword>
<comment type="caution">
    <text evidence="8">The sequence shown here is derived from an EMBL/GenBank/DDBJ whole genome shotgun (WGS) entry which is preliminary data.</text>
</comment>
<dbReference type="PANTHER" id="PTHR45931">
    <property type="entry name" value="SI:CH211-59O9.10"/>
    <property type="match status" value="1"/>
</dbReference>
<evidence type="ECO:0000256" key="1">
    <source>
        <dbReference type="ARBA" id="ARBA00022723"/>
    </source>
</evidence>
<feature type="region of interest" description="Disordered" evidence="5">
    <location>
        <begin position="304"/>
        <end position="346"/>
    </location>
</feature>
<keyword evidence="6" id="KW-0812">Transmembrane</keyword>
<dbReference type="GO" id="GO:0008270">
    <property type="term" value="F:zinc ion binding"/>
    <property type="evidence" value="ECO:0007669"/>
    <property type="project" value="UniProtKB-KW"/>
</dbReference>
<keyword evidence="1" id="KW-0479">Metal-binding</keyword>
<evidence type="ECO:0000256" key="4">
    <source>
        <dbReference type="PROSITE-ProRule" id="PRU00175"/>
    </source>
</evidence>
<dbReference type="Pfam" id="PF13639">
    <property type="entry name" value="zf-RING_2"/>
    <property type="match status" value="1"/>
</dbReference>
<evidence type="ECO:0000256" key="5">
    <source>
        <dbReference type="SAM" id="MobiDB-lite"/>
    </source>
</evidence>
<dbReference type="GO" id="GO:0006511">
    <property type="term" value="P:ubiquitin-dependent protein catabolic process"/>
    <property type="evidence" value="ECO:0007669"/>
    <property type="project" value="TreeGrafter"/>
</dbReference>
<evidence type="ECO:0000256" key="2">
    <source>
        <dbReference type="ARBA" id="ARBA00022771"/>
    </source>
</evidence>
<evidence type="ECO:0000256" key="6">
    <source>
        <dbReference type="SAM" id="Phobius"/>
    </source>
</evidence>
<organism evidence="8 9">
    <name type="scientific">Cryphonectria parasitica (strain ATCC 38755 / EP155)</name>
    <dbReference type="NCBI Taxonomy" id="660469"/>
    <lineage>
        <taxon>Eukaryota</taxon>
        <taxon>Fungi</taxon>
        <taxon>Dikarya</taxon>
        <taxon>Ascomycota</taxon>
        <taxon>Pezizomycotina</taxon>
        <taxon>Sordariomycetes</taxon>
        <taxon>Sordariomycetidae</taxon>
        <taxon>Diaporthales</taxon>
        <taxon>Cryphonectriaceae</taxon>
        <taxon>Cryphonectria-Endothia species complex</taxon>
        <taxon>Cryphonectria</taxon>
    </lineage>
</organism>
<dbReference type="SMART" id="SM00184">
    <property type="entry name" value="RING"/>
    <property type="match status" value="1"/>
</dbReference>
<evidence type="ECO:0000313" key="9">
    <source>
        <dbReference type="Proteomes" id="UP000803844"/>
    </source>
</evidence>
<keyword evidence="6" id="KW-0472">Membrane</keyword>
<keyword evidence="2 4" id="KW-0863">Zinc-finger</keyword>
<feature type="domain" description="RING-type" evidence="7">
    <location>
        <begin position="366"/>
        <end position="409"/>
    </location>
</feature>
<feature type="compositionally biased region" description="Polar residues" evidence="5">
    <location>
        <begin position="304"/>
        <end position="313"/>
    </location>
</feature>
<dbReference type="RefSeq" id="XP_040775678.1">
    <property type="nucleotide sequence ID" value="XM_040926198.1"/>
</dbReference>
<dbReference type="GO" id="GO:0005634">
    <property type="term" value="C:nucleus"/>
    <property type="evidence" value="ECO:0007669"/>
    <property type="project" value="TreeGrafter"/>
</dbReference>